<accession>A0ABU0ZKU4</accession>
<dbReference type="Proteomes" id="UP001230908">
    <property type="component" value="Unassembled WGS sequence"/>
</dbReference>
<sequence length="168" mass="18608">MRDRLYDAVLHALLEEISVQFLERRKDAIGLVTLEDVSAHAQRSAPVSEGAQEEPTRRRMLVLVRYLVMAHGDVFGLEAGALALRATVTRDRSAVRWVVQSFGSRVHRQLARITGRVDDNSGECPYSLPMSPPSGESADGGAPPLEDFFRGFEEEIARMRLGGAADFR</sequence>
<keyword evidence="3" id="KW-1185">Reference proteome</keyword>
<dbReference type="EMBL" id="JAVHUY010000023">
    <property type="protein sequence ID" value="MDQ7907645.1"/>
    <property type="molecule type" value="Genomic_DNA"/>
</dbReference>
<evidence type="ECO:0000313" key="2">
    <source>
        <dbReference type="EMBL" id="MDQ7907645.1"/>
    </source>
</evidence>
<gene>
    <name evidence="2" type="ORF">RB614_24285</name>
</gene>
<reference evidence="2 3" key="1">
    <citation type="submission" date="2023-08" db="EMBL/GenBank/DDBJ databases">
        <title>Phytohabitans sansha sp. nov., isolated from marine sediment.</title>
        <authorList>
            <person name="Zhao Y."/>
            <person name="Yi K."/>
        </authorList>
    </citation>
    <scope>NUCLEOTIDE SEQUENCE [LARGE SCALE GENOMIC DNA]</scope>
    <source>
        <strain evidence="2 3">ZYX-F-186</strain>
    </source>
</reference>
<organism evidence="2 3">
    <name type="scientific">Phytohabitans maris</name>
    <dbReference type="NCBI Taxonomy" id="3071409"/>
    <lineage>
        <taxon>Bacteria</taxon>
        <taxon>Bacillati</taxon>
        <taxon>Actinomycetota</taxon>
        <taxon>Actinomycetes</taxon>
        <taxon>Micromonosporales</taxon>
        <taxon>Micromonosporaceae</taxon>
    </lineage>
</organism>
<name>A0ABU0ZKU4_9ACTN</name>
<evidence type="ECO:0000256" key="1">
    <source>
        <dbReference type="SAM" id="MobiDB-lite"/>
    </source>
</evidence>
<dbReference type="RefSeq" id="WP_308714922.1">
    <property type="nucleotide sequence ID" value="NZ_JAVHUY010000023.1"/>
</dbReference>
<comment type="caution">
    <text evidence="2">The sequence shown here is derived from an EMBL/GenBank/DDBJ whole genome shotgun (WGS) entry which is preliminary data.</text>
</comment>
<feature type="region of interest" description="Disordered" evidence="1">
    <location>
        <begin position="121"/>
        <end position="141"/>
    </location>
</feature>
<evidence type="ECO:0000313" key="3">
    <source>
        <dbReference type="Proteomes" id="UP001230908"/>
    </source>
</evidence>
<proteinExistence type="predicted"/>
<protein>
    <submittedName>
        <fullName evidence="2">Uncharacterized protein</fullName>
    </submittedName>
</protein>